<comment type="caution">
    <text evidence="1">The sequence shown here is derived from an EMBL/GenBank/DDBJ whole genome shotgun (WGS) entry which is preliminary data.</text>
</comment>
<reference evidence="1 2" key="1">
    <citation type="journal article" date="2018" name="Sci. Rep.">
        <title>Genomic signatures of local adaptation to the degree of environmental predictability in rotifers.</title>
        <authorList>
            <person name="Franch-Gras L."/>
            <person name="Hahn C."/>
            <person name="Garcia-Roger E.M."/>
            <person name="Carmona M.J."/>
            <person name="Serra M."/>
            <person name="Gomez A."/>
        </authorList>
    </citation>
    <scope>NUCLEOTIDE SEQUENCE [LARGE SCALE GENOMIC DNA]</scope>
    <source>
        <strain evidence="1">HYR1</strain>
    </source>
</reference>
<dbReference type="Proteomes" id="UP000276133">
    <property type="component" value="Unassembled WGS sequence"/>
</dbReference>
<dbReference type="AlphaFoldDB" id="A0A3M7TAX3"/>
<evidence type="ECO:0000313" key="2">
    <source>
        <dbReference type="Proteomes" id="UP000276133"/>
    </source>
</evidence>
<keyword evidence="2" id="KW-1185">Reference proteome</keyword>
<sequence length="73" mass="8287">MCTGLFDLEEGRTRLVSRLGPRPLRARCDESLDRDLDLELAALERLLDLERLPSVWFRLLLVTAAASADTKFV</sequence>
<name>A0A3M7TAX3_BRAPC</name>
<protein>
    <submittedName>
        <fullName evidence="1">Uncharacterized protein</fullName>
    </submittedName>
</protein>
<gene>
    <name evidence="1" type="ORF">BpHYR1_008709</name>
</gene>
<proteinExistence type="predicted"/>
<accession>A0A3M7TAX3</accession>
<evidence type="ECO:0000313" key="1">
    <source>
        <dbReference type="EMBL" id="RNA45095.1"/>
    </source>
</evidence>
<organism evidence="1 2">
    <name type="scientific">Brachionus plicatilis</name>
    <name type="common">Marine rotifer</name>
    <name type="synonym">Brachionus muelleri</name>
    <dbReference type="NCBI Taxonomy" id="10195"/>
    <lineage>
        <taxon>Eukaryota</taxon>
        <taxon>Metazoa</taxon>
        <taxon>Spiralia</taxon>
        <taxon>Gnathifera</taxon>
        <taxon>Rotifera</taxon>
        <taxon>Eurotatoria</taxon>
        <taxon>Monogononta</taxon>
        <taxon>Pseudotrocha</taxon>
        <taxon>Ploima</taxon>
        <taxon>Brachionidae</taxon>
        <taxon>Brachionus</taxon>
    </lineage>
</organism>
<dbReference type="EMBL" id="REGN01000030">
    <property type="protein sequence ID" value="RNA45095.1"/>
    <property type="molecule type" value="Genomic_DNA"/>
</dbReference>